<evidence type="ECO:0000256" key="1">
    <source>
        <dbReference type="SAM" id="Coils"/>
    </source>
</evidence>
<reference evidence="3" key="1">
    <citation type="submission" date="2016-11" db="UniProtKB">
        <authorList>
            <consortium name="WormBaseParasite"/>
        </authorList>
    </citation>
    <scope>IDENTIFICATION</scope>
</reference>
<name>A0A1I8ABP9_9BILA</name>
<feature type="coiled-coil region" evidence="1">
    <location>
        <begin position="104"/>
        <end position="135"/>
    </location>
</feature>
<sequence length="135" mass="15225">MVERSDFFEESLKENPDVKCCRSTDVETVDADAAESFSKDVKEQIEAFCVEHDLHVKVTDIYAANKSGSGAPGWRPSGSPRDDLSLLYKRAALLKQEEHLKEMKKQLVKKVAAERERMNKARSSFEAKAESMEAN</sequence>
<dbReference type="AlphaFoldDB" id="A0A1I8ABP9"/>
<proteinExistence type="predicted"/>
<accession>A0A1I8ABP9</accession>
<evidence type="ECO:0000313" key="2">
    <source>
        <dbReference type="Proteomes" id="UP000095287"/>
    </source>
</evidence>
<keyword evidence="1" id="KW-0175">Coiled coil</keyword>
<dbReference type="WBParaSite" id="L893_g3951.t1">
    <property type="protein sequence ID" value="L893_g3951.t1"/>
    <property type="gene ID" value="L893_g3951"/>
</dbReference>
<organism evidence="2 3">
    <name type="scientific">Steinernema glaseri</name>
    <dbReference type="NCBI Taxonomy" id="37863"/>
    <lineage>
        <taxon>Eukaryota</taxon>
        <taxon>Metazoa</taxon>
        <taxon>Ecdysozoa</taxon>
        <taxon>Nematoda</taxon>
        <taxon>Chromadorea</taxon>
        <taxon>Rhabditida</taxon>
        <taxon>Tylenchina</taxon>
        <taxon>Panagrolaimomorpha</taxon>
        <taxon>Strongyloidoidea</taxon>
        <taxon>Steinernematidae</taxon>
        <taxon>Steinernema</taxon>
    </lineage>
</organism>
<dbReference type="Proteomes" id="UP000095287">
    <property type="component" value="Unplaced"/>
</dbReference>
<evidence type="ECO:0000313" key="3">
    <source>
        <dbReference type="WBParaSite" id="L893_g3951.t1"/>
    </source>
</evidence>
<keyword evidence="2" id="KW-1185">Reference proteome</keyword>
<protein>
    <submittedName>
        <fullName evidence="3">Remorin_C domain-containing protein</fullName>
    </submittedName>
</protein>